<protein>
    <submittedName>
        <fullName evidence="1">Uncharacterized protein</fullName>
    </submittedName>
</protein>
<evidence type="ECO:0000313" key="1">
    <source>
        <dbReference type="EMBL" id="KAK3495068.1"/>
    </source>
</evidence>
<dbReference type="Proteomes" id="UP001285908">
    <property type="component" value="Unassembled WGS sequence"/>
</dbReference>
<proteinExistence type="predicted"/>
<dbReference type="EMBL" id="JAULSX010000003">
    <property type="protein sequence ID" value="KAK3495068.1"/>
    <property type="molecule type" value="Genomic_DNA"/>
</dbReference>
<comment type="caution">
    <text evidence="1">The sequence shown here is derived from an EMBL/GenBank/DDBJ whole genome shotgun (WGS) entry which is preliminary data.</text>
</comment>
<accession>A0AAJ0IAS2</accession>
<sequence length="216" mass="23935">MTDRSAKEGAKDQKLGLGDVHLLISPQCTCFSEMVTEELLPQFDVRSSVLDEPVRAACRGTSKTFPSSVLGSVRKIGTNSNNHLVPVAPSHLTYIEVTHNPHSWSSLLNERERAEGPLEGRGMYLFTGVRLCLPSSKAIDEWEAKSSVRHLFSGPTLSRSPSVYVQTRNNIIFPTPAFNSAVPRQPLVFTNKVFVVLHTHANDKTKRNVKTTPTRI</sequence>
<keyword evidence="2" id="KW-1185">Reference proteome</keyword>
<reference evidence="1 2" key="1">
    <citation type="journal article" date="2023" name="Mol. Phylogenet. Evol.">
        <title>Genome-scale phylogeny and comparative genomics of the fungal order Sordariales.</title>
        <authorList>
            <person name="Hensen N."/>
            <person name="Bonometti L."/>
            <person name="Westerberg I."/>
            <person name="Brannstrom I.O."/>
            <person name="Guillou S."/>
            <person name="Cros-Aarteil S."/>
            <person name="Calhoun S."/>
            <person name="Haridas S."/>
            <person name="Kuo A."/>
            <person name="Mondo S."/>
            <person name="Pangilinan J."/>
            <person name="Riley R."/>
            <person name="LaButti K."/>
            <person name="Andreopoulos B."/>
            <person name="Lipzen A."/>
            <person name="Chen C."/>
            <person name="Yan M."/>
            <person name="Daum C."/>
            <person name="Ng V."/>
            <person name="Clum A."/>
            <person name="Steindorff A."/>
            <person name="Ohm R.A."/>
            <person name="Martin F."/>
            <person name="Silar P."/>
            <person name="Natvig D.O."/>
            <person name="Lalanne C."/>
            <person name="Gautier V."/>
            <person name="Ament-Velasquez S.L."/>
            <person name="Kruys A."/>
            <person name="Hutchinson M.I."/>
            <person name="Powell A.J."/>
            <person name="Barry K."/>
            <person name="Miller A.N."/>
            <person name="Grigoriev I.V."/>
            <person name="Debuchy R."/>
            <person name="Gladieux P."/>
            <person name="Hiltunen Thoren M."/>
            <person name="Johannesson H."/>
        </authorList>
    </citation>
    <scope>NUCLEOTIDE SEQUENCE [LARGE SCALE GENOMIC DNA]</scope>
    <source>
        <strain evidence="1 2">FGSC 10403</strain>
    </source>
</reference>
<name>A0AAJ0IAS2_9PEZI</name>
<dbReference type="RefSeq" id="XP_062694497.1">
    <property type="nucleotide sequence ID" value="XM_062838170.1"/>
</dbReference>
<dbReference type="AlphaFoldDB" id="A0AAJ0IAS2"/>
<dbReference type="GeneID" id="87875792"/>
<organism evidence="1 2">
    <name type="scientific">Neurospora hispaniola</name>
    <dbReference type="NCBI Taxonomy" id="588809"/>
    <lineage>
        <taxon>Eukaryota</taxon>
        <taxon>Fungi</taxon>
        <taxon>Dikarya</taxon>
        <taxon>Ascomycota</taxon>
        <taxon>Pezizomycotina</taxon>
        <taxon>Sordariomycetes</taxon>
        <taxon>Sordariomycetidae</taxon>
        <taxon>Sordariales</taxon>
        <taxon>Sordariaceae</taxon>
        <taxon>Neurospora</taxon>
    </lineage>
</organism>
<gene>
    <name evidence="1" type="ORF">B0T23DRAFT_395118</name>
</gene>
<evidence type="ECO:0000313" key="2">
    <source>
        <dbReference type="Proteomes" id="UP001285908"/>
    </source>
</evidence>